<name>A0A176YRT4_9BRAD</name>
<dbReference type="EMBL" id="LUUB01000054">
    <property type="protein sequence ID" value="OAF09970.1"/>
    <property type="molecule type" value="Genomic_DNA"/>
</dbReference>
<gene>
    <name evidence="2" type="ORF">AYJ54_12335</name>
</gene>
<accession>A0A176YRT4</accession>
<comment type="caution">
    <text evidence="2">The sequence shown here is derived from an EMBL/GenBank/DDBJ whole genome shotgun (WGS) entry which is preliminary data.</text>
</comment>
<feature type="compositionally biased region" description="Basic and acidic residues" evidence="1">
    <location>
        <begin position="105"/>
        <end position="116"/>
    </location>
</feature>
<evidence type="ECO:0000256" key="1">
    <source>
        <dbReference type="SAM" id="MobiDB-lite"/>
    </source>
</evidence>
<organism evidence="2 3">
    <name type="scientific">Bradyrhizobium centrolobii</name>
    <dbReference type="NCBI Taxonomy" id="1505087"/>
    <lineage>
        <taxon>Bacteria</taxon>
        <taxon>Pseudomonadati</taxon>
        <taxon>Pseudomonadota</taxon>
        <taxon>Alphaproteobacteria</taxon>
        <taxon>Hyphomicrobiales</taxon>
        <taxon>Nitrobacteraceae</taxon>
        <taxon>Bradyrhizobium</taxon>
    </lineage>
</organism>
<protein>
    <submittedName>
        <fullName evidence="2">Uncharacterized protein</fullName>
    </submittedName>
</protein>
<feature type="region of interest" description="Disordered" evidence="1">
    <location>
        <begin position="102"/>
        <end position="142"/>
    </location>
</feature>
<dbReference type="AlphaFoldDB" id="A0A176YRT4"/>
<reference evidence="2 3" key="1">
    <citation type="submission" date="2016-03" db="EMBL/GenBank/DDBJ databases">
        <title>Draft Genome Sequence of the Strain BR 10245 (Bradyrhizobium sp.) isolated from nodules of Centrolobium paraense.</title>
        <authorList>
            <person name="Simoes-Araujo J.L.Sr."/>
            <person name="Barauna A.C."/>
            <person name="Silva K."/>
            <person name="Zilli J.E."/>
        </authorList>
    </citation>
    <scope>NUCLEOTIDE SEQUENCE [LARGE SCALE GENOMIC DNA]</scope>
    <source>
        <strain evidence="2 3">BR 10245</strain>
    </source>
</reference>
<dbReference type="Proteomes" id="UP000076959">
    <property type="component" value="Unassembled WGS sequence"/>
</dbReference>
<sequence>MFFRIARFISLNSTDPGSSIFAATVTFALSTTGSDMSAEGSVDGTLILVDGGAALARSVDPRFFGGDFLPDLAGGAEFDLTIAGAGANAAGVGSAGRATATLSKQGRDAHPRKYPRDGANQPKPIRIPASTPTKSSPIRFPSPGARFALVTRTFRAGDLSVAQKR</sequence>
<evidence type="ECO:0000313" key="3">
    <source>
        <dbReference type="Proteomes" id="UP000076959"/>
    </source>
</evidence>
<keyword evidence="3" id="KW-1185">Reference proteome</keyword>
<evidence type="ECO:0000313" key="2">
    <source>
        <dbReference type="EMBL" id="OAF09970.1"/>
    </source>
</evidence>
<proteinExistence type="predicted"/>